<dbReference type="InterPro" id="IPR010667">
    <property type="entry name" value="Phage_T4_Gp19"/>
</dbReference>
<evidence type="ECO:0000313" key="2">
    <source>
        <dbReference type="Proteomes" id="UP000569732"/>
    </source>
</evidence>
<dbReference type="GO" id="GO:0005198">
    <property type="term" value="F:structural molecule activity"/>
    <property type="evidence" value="ECO:0007669"/>
    <property type="project" value="InterPro"/>
</dbReference>
<reference evidence="1 2" key="1">
    <citation type="submission" date="2020-07" db="EMBL/GenBank/DDBJ databases">
        <title>Endozoicomonas sp. nov., isolated from sediment.</title>
        <authorList>
            <person name="Gu T."/>
        </authorList>
    </citation>
    <scope>NUCLEOTIDE SEQUENCE [LARGE SCALE GENOMIC DNA]</scope>
    <source>
        <strain evidence="1 2">SM1973</strain>
    </source>
</reference>
<dbReference type="Proteomes" id="UP000569732">
    <property type="component" value="Unassembled WGS sequence"/>
</dbReference>
<keyword evidence="2" id="KW-1185">Reference proteome</keyword>
<accession>A0A853IAX0</accession>
<sequence>MSTSLGISQENIFGALIPAEYKFSVVFMDDPLSTIFVKKVSGLSASIETEKIEGAGYAKEQLSLPVKIKYGDIKVEQALLSLLQFEKLINWSDPKVNKSMDILISAYNFTYLPIKNWLVYGAMSIDWSLSDFDAESNNLVMETITFSYADIEPIGV</sequence>
<protein>
    <submittedName>
        <fullName evidence="1">Phage tail protein</fullName>
    </submittedName>
</protein>
<proteinExistence type="predicted"/>
<dbReference type="Pfam" id="PF06841">
    <property type="entry name" value="Phage_T4_gp19"/>
    <property type="match status" value="1"/>
</dbReference>
<dbReference type="AlphaFoldDB" id="A0A853IAX0"/>
<dbReference type="RefSeq" id="WP_180569001.1">
    <property type="nucleotide sequence ID" value="NZ_JACCKB010000019.1"/>
</dbReference>
<dbReference type="EMBL" id="JACCKB010000019">
    <property type="protein sequence ID" value="NYZ66981.1"/>
    <property type="molecule type" value="Genomic_DNA"/>
</dbReference>
<evidence type="ECO:0000313" key="1">
    <source>
        <dbReference type="EMBL" id="NYZ66981.1"/>
    </source>
</evidence>
<gene>
    <name evidence="1" type="ORF">H0A36_13245</name>
</gene>
<name>A0A853IAX0_9GAMM</name>
<comment type="caution">
    <text evidence="1">The sequence shown here is derived from an EMBL/GenBank/DDBJ whole genome shotgun (WGS) entry which is preliminary data.</text>
</comment>
<organism evidence="1 2">
    <name type="scientific">Spartinivicinus marinus</name>
    <dbReference type="NCBI Taxonomy" id="2994442"/>
    <lineage>
        <taxon>Bacteria</taxon>
        <taxon>Pseudomonadati</taxon>
        <taxon>Pseudomonadota</taxon>
        <taxon>Gammaproteobacteria</taxon>
        <taxon>Oceanospirillales</taxon>
        <taxon>Zooshikellaceae</taxon>
        <taxon>Spartinivicinus</taxon>
    </lineage>
</organism>